<dbReference type="EMBL" id="JADFTS010000001">
    <property type="protein sequence ID" value="KAF9623822.1"/>
    <property type="molecule type" value="Genomic_DNA"/>
</dbReference>
<dbReference type="PROSITE" id="PS00798">
    <property type="entry name" value="ALDOKETO_REDUCTASE_1"/>
    <property type="match status" value="1"/>
</dbReference>
<reference evidence="2 3" key="1">
    <citation type="submission" date="2020-10" db="EMBL/GenBank/DDBJ databases">
        <title>The Coptis chinensis genome and diversification of protoberbering-type alkaloids.</title>
        <authorList>
            <person name="Wang B."/>
            <person name="Shu S."/>
            <person name="Song C."/>
            <person name="Liu Y."/>
        </authorList>
    </citation>
    <scope>NUCLEOTIDE SEQUENCE [LARGE SCALE GENOMIC DNA]</scope>
    <source>
        <strain evidence="2">HL-2020</strain>
        <tissue evidence="2">Leaf</tissue>
    </source>
</reference>
<protein>
    <recommendedName>
        <fullName evidence="1">NADP-dependent oxidoreductase domain-containing protein</fullName>
    </recommendedName>
</protein>
<dbReference type="PANTHER" id="PTHR11732">
    <property type="entry name" value="ALDO/KETO REDUCTASE"/>
    <property type="match status" value="1"/>
</dbReference>
<evidence type="ECO:0000313" key="3">
    <source>
        <dbReference type="Proteomes" id="UP000631114"/>
    </source>
</evidence>
<organism evidence="2 3">
    <name type="scientific">Coptis chinensis</name>
    <dbReference type="NCBI Taxonomy" id="261450"/>
    <lineage>
        <taxon>Eukaryota</taxon>
        <taxon>Viridiplantae</taxon>
        <taxon>Streptophyta</taxon>
        <taxon>Embryophyta</taxon>
        <taxon>Tracheophyta</taxon>
        <taxon>Spermatophyta</taxon>
        <taxon>Magnoliopsida</taxon>
        <taxon>Ranunculales</taxon>
        <taxon>Ranunculaceae</taxon>
        <taxon>Coptidoideae</taxon>
        <taxon>Coptis</taxon>
    </lineage>
</organism>
<evidence type="ECO:0000313" key="2">
    <source>
        <dbReference type="EMBL" id="KAF9623822.1"/>
    </source>
</evidence>
<dbReference type="Proteomes" id="UP000631114">
    <property type="component" value="Unassembled WGS sequence"/>
</dbReference>
<evidence type="ECO:0000259" key="1">
    <source>
        <dbReference type="Pfam" id="PF00248"/>
    </source>
</evidence>
<proteinExistence type="predicted"/>
<dbReference type="OrthoDB" id="416253at2759"/>
<dbReference type="InterPro" id="IPR020471">
    <property type="entry name" value="AKR"/>
</dbReference>
<keyword evidence="3" id="KW-1185">Reference proteome</keyword>
<dbReference type="AlphaFoldDB" id="A0A835IX22"/>
<dbReference type="PROSITE" id="PS00063">
    <property type="entry name" value="ALDOKETO_REDUCTASE_3"/>
    <property type="match status" value="1"/>
</dbReference>
<dbReference type="InterPro" id="IPR023210">
    <property type="entry name" value="NADP_OxRdtase_dom"/>
</dbReference>
<dbReference type="GO" id="GO:0016491">
    <property type="term" value="F:oxidoreductase activity"/>
    <property type="evidence" value="ECO:0007669"/>
    <property type="project" value="InterPro"/>
</dbReference>
<dbReference type="Pfam" id="PF00248">
    <property type="entry name" value="Aldo_ket_red"/>
    <property type="match status" value="2"/>
</dbReference>
<dbReference type="SUPFAM" id="SSF51430">
    <property type="entry name" value="NAD(P)-linked oxidoreductase"/>
    <property type="match status" value="2"/>
</dbReference>
<dbReference type="InterPro" id="IPR018170">
    <property type="entry name" value="Aldo/ket_reductase_CS"/>
</dbReference>
<dbReference type="InterPro" id="IPR036812">
    <property type="entry name" value="NAD(P)_OxRdtase_dom_sf"/>
</dbReference>
<feature type="domain" description="NADP-dependent oxidoreductase" evidence="1">
    <location>
        <begin position="88"/>
        <end position="173"/>
    </location>
</feature>
<feature type="domain" description="NADP-dependent oxidoreductase" evidence="1">
    <location>
        <begin position="274"/>
        <end position="334"/>
    </location>
</feature>
<name>A0A835IX22_9MAGN</name>
<accession>A0A835IX22</accession>
<sequence>MYKASKPLQIWDKEGKATIAKYHQFNKLRNPSLSHSARVKEFGRFLDRNDVYNFRVFLLELVSGREVLQSESLESDRSLVEWRMPLVGFGTVTYPMAASDSIKSAILNGIKTGYRHFDTASLYQTEQALGEAIKEALALGLVKSREEFFITSKLWCSDAHQDRVLPALQNSLRGACLPNTKRGSSSLGFQICMGNHGRVSGSWPYEVYRRQQFFCKELEVLNTFCPFQRFHPLSINLATKQVERVLPSQRYHCNRIFTFGAKGTSWGTNSVMDSEVLSEIAKAKGKTHAQICLRWAYEQGVCVVVKSFNEERMQSNLQIFDWALNPAEHKLIGQIPQERSNATS</sequence>
<dbReference type="Gene3D" id="3.20.20.100">
    <property type="entry name" value="NADP-dependent oxidoreductase domain"/>
    <property type="match status" value="2"/>
</dbReference>
<gene>
    <name evidence="2" type="ORF">IFM89_005407</name>
</gene>
<dbReference type="PRINTS" id="PR00069">
    <property type="entry name" value="ALDKETRDTASE"/>
</dbReference>
<comment type="caution">
    <text evidence="2">The sequence shown here is derived from an EMBL/GenBank/DDBJ whole genome shotgun (WGS) entry which is preliminary data.</text>
</comment>